<evidence type="ECO:0000313" key="2">
    <source>
        <dbReference type="Proteomes" id="UP001338125"/>
    </source>
</evidence>
<sequence length="489" mass="54655">MRVGYKGSLLAISDLQLANAPSYKNAVLHDQIWKADADYELQTVMKSDTGFLSQLAHLCIRAGVQLCEQEACLRLKNDMRFTAPKCGWDSFREWALTSMSCQTNMDHAQKLSQIAWTVSGCCMVLKKCVDDKADQERFVPFLDGDDGENPCIDLVEVSNIIYWMVKIQSQIGIGPKRFGHWNHQLLPAEVTIPSIEVAAQTVEDLKICKNRLWNLVNISDRKQSDLSDIVYALKRHKAVIGHEEHEFCTPSKCQLSHMDNTHAKQLHKCNQEESTAAPGMEAKGSSKDVKNHMENTFKGGSCIQMEFPIELLETALKLGESTAWLCPTTQIDSYVPRLSALNNSYMAISHVWSDGTGVGVKAAGTVNSCLFDALWWDAISIPKERKAHSKALNKMQSVYANTNYTVVHDSYLLNFPWKNDSGLCLALVLSAWFTRGWTALELAVSKNVKVLFKDPNSTIPLIKDLDADILAKSPVVSSRAHWLATTMIQ</sequence>
<comment type="caution">
    <text evidence="1">The sequence shown here is derived from an EMBL/GenBank/DDBJ whole genome shotgun (WGS) entry which is preliminary data.</text>
</comment>
<accession>A0ABR0SPJ6</accession>
<dbReference type="EMBL" id="JAVFKD010000012">
    <property type="protein sequence ID" value="KAK5994108.1"/>
    <property type="molecule type" value="Genomic_DNA"/>
</dbReference>
<dbReference type="PANTHER" id="PTHR39596">
    <property type="match status" value="1"/>
</dbReference>
<proteinExistence type="predicted"/>
<keyword evidence="2" id="KW-1185">Reference proteome</keyword>
<name>A0ABR0SPJ6_9HYPO</name>
<evidence type="ECO:0000313" key="1">
    <source>
        <dbReference type="EMBL" id="KAK5994108.1"/>
    </source>
</evidence>
<protein>
    <recommendedName>
        <fullName evidence="3">Heterokaryon incompatibility domain-containing protein</fullName>
    </recommendedName>
</protein>
<evidence type="ECO:0008006" key="3">
    <source>
        <dbReference type="Google" id="ProtNLM"/>
    </source>
</evidence>
<dbReference type="Proteomes" id="UP001338125">
    <property type="component" value="Unassembled WGS sequence"/>
</dbReference>
<gene>
    <name evidence="1" type="ORF">PT974_07548</name>
</gene>
<dbReference type="PANTHER" id="PTHR39596:SF2">
    <property type="entry name" value="HET DOMAIN PROTEIN (AFU_ORTHOLOGUE AFUA_1G17550)-RELATED"/>
    <property type="match status" value="1"/>
</dbReference>
<organism evidence="1 2">
    <name type="scientific">Cladobotryum mycophilum</name>
    <dbReference type="NCBI Taxonomy" id="491253"/>
    <lineage>
        <taxon>Eukaryota</taxon>
        <taxon>Fungi</taxon>
        <taxon>Dikarya</taxon>
        <taxon>Ascomycota</taxon>
        <taxon>Pezizomycotina</taxon>
        <taxon>Sordariomycetes</taxon>
        <taxon>Hypocreomycetidae</taxon>
        <taxon>Hypocreales</taxon>
        <taxon>Hypocreaceae</taxon>
        <taxon>Cladobotryum</taxon>
    </lineage>
</organism>
<reference evidence="1 2" key="1">
    <citation type="submission" date="2024-01" db="EMBL/GenBank/DDBJ databases">
        <title>Complete genome of Cladobotryum mycophilum ATHUM6906.</title>
        <authorList>
            <person name="Christinaki A.C."/>
            <person name="Myridakis A.I."/>
            <person name="Kouvelis V.N."/>
        </authorList>
    </citation>
    <scope>NUCLEOTIDE SEQUENCE [LARGE SCALE GENOMIC DNA]</scope>
    <source>
        <strain evidence="1 2">ATHUM6906</strain>
    </source>
</reference>